<evidence type="ECO:0000313" key="2">
    <source>
        <dbReference type="EMBL" id="KAF2771745.1"/>
    </source>
</evidence>
<keyword evidence="3" id="KW-1185">Reference proteome</keyword>
<name>A0A6G1LFV1_9PEZI</name>
<evidence type="ECO:0000313" key="3">
    <source>
        <dbReference type="Proteomes" id="UP000799436"/>
    </source>
</evidence>
<keyword evidence="1" id="KW-0812">Transmembrane</keyword>
<keyword evidence="1" id="KW-1133">Transmembrane helix</keyword>
<reference evidence="2" key="1">
    <citation type="journal article" date="2020" name="Stud. Mycol.">
        <title>101 Dothideomycetes genomes: a test case for predicting lifestyles and emergence of pathogens.</title>
        <authorList>
            <person name="Haridas S."/>
            <person name="Albert R."/>
            <person name="Binder M."/>
            <person name="Bloem J."/>
            <person name="Labutti K."/>
            <person name="Salamov A."/>
            <person name="Andreopoulos B."/>
            <person name="Baker S."/>
            <person name="Barry K."/>
            <person name="Bills G."/>
            <person name="Bluhm B."/>
            <person name="Cannon C."/>
            <person name="Castanera R."/>
            <person name="Culley D."/>
            <person name="Daum C."/>
            <person name="Ezra D."/>
            <person name="Gonzalez J."/>
            <person name="Henrissat B."/>
            <person name="Kuo A."/>
            <person name="Liang C."/>
            <person name="Lipzen A."/>
            <person name="Lutzoni F."/>
            <person name="Magnuson J."/>
            <person name="Mondo S."/>
            <person name="Nolan M."/>
            <person name="Ohm R."/>
            <person name="Pangilinan J."/>
            <person name="Park H.-J."/>
            <person name="Ramirez L."/>
            <person name="Alfaro M."/>
            <person name="Sun H."/>
            <person name="Tritt A."/>
            <person name="Yoshinaga Y."/>
            <person name="Zwiers L.-H."/>
            <person name="Turgeon B."/>
            <person name="Goodwin S."/>
            <person name="Spatafora J."/>
            <person name="Crous P."/>
            <person name="Grigoriev I."/>
        </authorList>
    </citation>
    <scope>NUCLEOTIDE SEQUENCE</scope>
    <source>
        <strain evidence="2">CBS 116005</strain>
    </source>
</reference>
<feature type="transmembrane region" description="Helical" evidence="1">
    <location>
        <begin position="12"/>
        <end position="34"/>
    </location>
</feature>
<gene>
    <name evidence="2" type="ORF">EJ03DRAFT_24547</name>
</gene>
<dbReference type="Proteomes" id="UP000799436">
    <property type="component" value="Unassembled WGS sequence"/>
</dbReference>
<keyword evidence="1" id="KW-0472">Membrane</keyword>
<evidence type="ECO:0000256" key="1">
    <source>
        <dbReference type="SAM" id="Phobius"/>
    </source>
</evidence>
<dbReference type="AlphaFoldDB" id="A0A6G1LFV1"/>
<organism evidence="2 3">
    <name type="scientific">Teratosphaeria nubilosa</name>
    <dbReference type="NCBI Taxonomy" id="161662"/>
    <lineage>
        <taxon>Eukaryota</taxon>
        <taxon>Fungi</taxon>
        <taxon>Dikarya</taxon>
        <taxon>Ascomycota</taxon>
        <taxon>Pezizomycotina</taxon>
        <taxon>Dothideomycetes</taxon>
        <taxon>Dothideomycetidae</taxon>
        <taxon>Mycosphaerellales</taxon>
        <taxon>Teratosphaeriaceae</taxon>
        <taxon>Teratosphaeria</taxon>
    </lineage>
</organism>
<sequence>MRQGSLRKKRLLLHCDGVFVFFFFVSNDVLYVSYRSMDNISGAMRKRRSIFPSTSSCDRSSMDSRASSSSSSSYLIIIIRDLSNSGLCNGAAILTWGLRSPAPSSKMLLARAFGKTTALAWPMSRPPPVCDEYCLGRSIKSELRRIDGWDFVVVVGDRGSMFETLRAGC</sequence>
<accession>A0A6G1LFV1</accession>
<protein>
    <submittedName>
        <fullName evidence="2">Uncharacterized protein</fullName>
    </submittedName>
</protein>
<proteinExistence type="predicted"/>
<dbReference type="EMBL" id="ML995818">
    <property type="protein sequence ID" value="KAF2771745.1"/>
    <property type="molecule type" value="Genomic_DNA"/>
</dbReference>